<feature type="domain" description="CN hydrolase" evidence="2">
    <location>
        <begin position="1"/>
        <end position="236"/>
    </location>
</feature>
<evidence type="ECO:0000313" key="4">
    <source>
        <dbReference type="Proteomes" id="UP001596052"/>
    </source>
</evidence>
<sequence>MNVHLVQISPVWEDRAANHARARKLISDASPQPGSLIILPETFATGFSMNLAITAEPEHGPTEQFMRELAAEYQSCVLGGVVTSASDDRGMNQALAIAPDGTLLARYTKNYPFSLGGEDKAHVAGTGVSHFEWQGLRIAPLICYDLRFPELARSAVRAGAEVLIFIAAWPVKRVQHWITLLQARAIENLAYVIGVNRCGSDPEFTYPGRSLVVDPHGLVIADAAEQERTLNTRIDPAVLHEWRAHFPALRDAGIRG</sequence>
<dbReference type="InterPro" id="IPR052737">
    <property type="entry name" value="Omega-amidase_YafV"/>
</dbReference>
<keyword evidence="3" id="KW-0378">Hydrolase</keyword>
<name>A0ABW0KPX6_9BACT</name>
<dbReference type="GO" id="GO:0016787">
    <property type="term" value="F:hydrolase activity"/>
    <property type="evidence" value="ECO:0007669"/>
    <property type="project" value="UniProtKB-KW"/>
</dbReference>
<evidence type="ECO:0000256" key="1">
    <source>
        <dbReference type="ARBA" id="ARBA00010613"/>
    </source>
</evidence>
<dbReference type="SUPFAM" id="SSF56317">
    <property type="entry name" value="Carbon-nitrogen hydrolase"/>
    <property type="match status" value="1"/>
</dbReference>
<dbReference type="InterPro" id="IPR036526">
    <property type="entry name" value="C-N_Hydrolase_sf"/>
</dbReference>
<accession>A0ABW0KPX6</accession>
<evidence type="ECO:0000259" key="2">
    <source>
        <dbReference type="PROSITE" id="PS50263"/>
    </source>
</evidence>
<protein>
    <submittedName>
        <fullName evidence="3">Carbon-nitrogen family hydrolase</fullName>
    </submittedName>
</protein>
<dbReference type="Gene3D" id="3.60.110.10">
    <property type="entry name" value="Carbon-nitrogen hydrolase"/>
    <property type="match status" value="1"/>
</dbReference>
<reference evidence="4" key="1">
    <citation type="journal article" date="2019" name="Int. J. Syst. Evol. Microbiol.">
        <title>The Global Catalogue of Microorganisms (GCM) 10K type strain sequencing project: providing services to taxonomists for standard genome sequencing and annotation.</title>
        <authorList>
            <consortium name="The Broad Institute Genomics Platform"/>
            <consortium name="The Broad Institute Genome Sequencing Center for Infectious Disease"/>
            <person name="Wu L."/>
            <person name="Ma J."/>
        </authorList>
    </citation>
    <scope>NUCLEOTIDE SEQUENCE [LARGE SCALE GENOMIC DNA]</scope>
    <source>
        <strain evidence="4">CGMCC 4.1469</strain>
    </source>
</reference>
<dbReference type="EMBL" id="JBHSMQ010000002">
    <property type="protein sequence ID" value="MFC5454606.1"/>
    <property type="molecule type" value="Genomic_DNA"/>
</dbReference>
<comment type="similarity">
    <text evidence="1">Belongs to the carbon-nitrogen hydrolase superfamily. NIT1/NIT2 family.</text>
</comment>
<proteinExistence type="inferred from homology"/>
<dbReference type="PROSITE" id="PS50263">
    <property type="entry name" value="CN_HYDROLASE"/>
    <property type="match status" value="1"/>
</dbReference>
<keyword evidence="4" id="KW-1185">Reference proteome</keyword>
<organism evidence="3 4">
    <name type="scientific">Prosthecobacter fluviatilis</name>
    <dbReference type="NCBI Taxonomy" id="445931"/>
    <lineage>
        <taxon>Bacteria</taxon>
        <taxon>Pseudomonadati</taxon>
        <taxon>Verrucomicrobiota</taxon>
        <taxon>Verrucomicrobiia</taxon>
        <taxon>Verrucomicrobiales</taxon>
        <taxon>Verrucomicrobiaceae</taxon>
        <taxon>Prosthecobacter</taxon>
    </lineage>
</organism>
<dbReference type="RefSeq" id="WP_377164855.1">
    <property type="nucleotide sequence ID" value="NZ_JBHSMQ010000002.1"/>
</dbReference>
<dbReference type="Proteomes" id="UP001596052">
    <property type="component" value="Unassembled WGS sequence"/>
</dbReference>
<dbReference type="PANTHER" id="PTHR47799:SF1">
    <property type="entry name" value="OMEGA-AMIDASE YAFV"/>
    <property type="match status" value="1"/>
</dbReference>
<dbReference type="PANTHER" id="PTHR47799">
    <property type="entry name" value="OMEGA-AMIDASE YAFV"/>
    <property type="match status" value="1"/>
</dbReference>
<dbReference type="InterPro" id="IPR001110">
    <property type="entry name" value="UPF0012_CS"/>
</dbReference>
<evidence type="ECO:0000313" key="3">
    <source>
        <dbReference type="EMBL" id="MFC5454606.1"/>
    </source>
</evidence>
<dbReference type="CDD" id="cd07583">
    <property type="entry name" value="nitrilase_5"/>
    <property type="match status" value="1"/>
</dbReference>
<comment type="caution">
    <text evidence="3">The sequence shown here is derived from an EMBL/GenBank/DDBJ whole genome shotgun (WGS) entry which is preliminary data.</text>
</comment>
<dbReference type="PROSITE" id="PS01227">
    <property type="entry name" value="UPF0012"/>
    <property type="match status" value="1"/>
</dbReference>
<gene>
    <name evidence="3" type="ORF">ACFQDI_07080</name>
</gene>
<dbReference type="InterPro" id="IPR003010">
    <property type="entry name" value="C-N_Hydrolase"/>
</dbReference>
<dbReference type="Pfam" id="PF00795">
    <property type="entry name" value="CN_hydrolase"/>
    <property type="match status" value="1"/>
</dbReference>